<gene>
    <name evidence="2" type="ORF">APU01nite_17230</name>
    <name evidence="3" type="ORF">SAMN04488100_12121</name>
</gene>
<dbReference type="EMBL" id="BJUX01000020">
    <property type="protein sequence ID" value="GEK89684.1"/>
    <property type="molecule type" value="Genomic_DNA"/>
</dbReference>
<dbReference type="STRING" id="426703.SAMN04488100_12121"/>
<evidence type="ECO:0000313" key="3">
    <source>
        <dbReference type="EMBL" id="SEM03078.1"/>
    </source>
</evidence>
<reference evidence="2 5" key="2">
    <citation type="submission" date="2019-07" db="EMBL/GenBank/DDBJ databases">
        <title>Whole genome shotgun sequence of Alkalibacterium putridalgicola NBRC 103243.</title>
        <authorList>
            <person name="Hosoyama A."/>
            <person name="Uohara A."/>
            <person name="Ohji S."/>
            <person name="Ichikawa N."/>
        </authorList>
    </citation>
    <scope>NUCLEOTIDE SEQUENCE [LARGE SCALE GENOMIC DNA]</scope>
    <source>
        <strain evidence="2 5">NBRC 103243</strain>
    </source>
</reference>
<keyword evidence="5" id="KW-1185">Reference proteome</keyword>
<dbReference type="InterPro" id="IPR025557">
    <property type="entry name" value="DUF4282"/>
</dbReference>
<evidence type="ECO:0000256" key="1">
    <source>
        <dbReference type="SAM" id="Phobius"/>
    </source>
</evidence>
<accession>A0A1H7V2E1</accession>
<keyword evidence="1" id="KW-0472">Membrane</keyword>
<name>A0A1H7V2E1_9LACT</name>
<organism evidence="3 4">
    <name type="scientific">Alkalibacterium putridalgicola</name>
    <dbReference type="NCBI Taxonomy" id="426703"/>
    <lineage>
        <taxon>Bacteria</taxon>
        <taxon>Bacillati</taxon>
        <taxon>Bacillota</taxon>
        <taxon>Bacilli</taxon>
        <taxon>Lactobacillales</taxon>
        <taxon>Carnobacteriaceae</taxon>
        <taxon>Alkalibacterium</taxon>
    </lineage>
</organism>
<evidence type="ECO:0008006" key="6">
    <source>
        <dbReference type="Google" id="ProtNLM"/>
    </source>
</evidence>
<dbReference type="EMBL" id="FOBL01000021">
    <property type="protein sequence ID" value="SEM03078.1"/>
    <property type="molecule type" value="Genomic_DNA"/>
</dbReference>
<sequence length="86" mass="9677">MNYNAEKPKDSFFNFDTMITPKIIQIIFYIGLAVSIVSGLTTIISGDSVFLGLAILIIGPLVIRVNCELVIVIFKIHEALQDMRYR</sequence>
<evidence type="ECO:0000313" key="4">
    <source>
        <dbReference type="Proteomes" id="UP000198548"/>
    </source>
</evidence>
<dbReference type="AlphaFoldDB" id="A0A1H7V2E1"/>
<protein>
    <recommendedName>
        <fullName evidence="6">DUF4282 domain-containing protein</fullName>
    </recommendedName>
</protein>
<proteinExistence type="predicted"/>
<dbReference type="Pfam" id="PF14110">
    <property type="entry name" value="DUF4282"/>
    <property type="match status" value="1"/>
</dbReference>
<evidence type="ECO:0000313" key="5">
    <source>
        <dbReference type="Proteomes" id="UP000321425"/>
    </source>
</evidence>
<keyword evidence="1" id="KW-0812">Transmembrane</keyword>
<keyword evidence="1" id="KW-1133">Transmembrane helix</keyword>
<feature type="transmembrane region" description="Helical" evidence="1">
    <location>
        <begin position="26"/>
        <end position="44"/>
    </location>
</feature>
<dbReference type="RefSeq" id="WP_218142358.1">
    <property type="nucleotide sequence ID" value="NZ_BJUX01000020.1"/>
</dbReference>
<dbReference type="Proteomes" id="UP000321425">
    <property type="component" value="Unassembled WGS sequence"/>
</dbReference>
<feature type="transmembrane region" description="Helical" evidence="1">
    <location>
        <begin position="50"/>
        <end position="74"/>
    </location>
</feature>
<dbReference type="Proteomes" id="UP000198548">
    <property type="component" value="Unassembled WGS sequence"/>
</dbReference>
<reference evidence="3 4" key="1">
    <citation type="submission" date="2016-10" db="EMBL/GenBank/DDBJ databases">
        <authorList>
            <person name="de Groot N.N."/>
        </authorList>
    </citation>
    <scope>NUCLEOTIDE SEQUENCE [LARGE SCALE GENOMIC DNA]</scope>
    <source>
        <strain evidence="3 4">DSM 19182</strain>
    </source>
</reference>
<evidence type="ECO:0000313" key="2">
    <source>
        <dbReference type="EMBL" id="GEK89684.1"/>
    </source>
</evidence>